<sequence length="290" mass="31167">MKNFRMTASESSPSAGKTLIKAIAVTSVLVIAWVGLSWAVEGRTMATRTATKMVMPVALIWLTSMMFAIWFAMQRQSLASFAFAVMCVMIYISGNGYVSSAMMDRLEWPEQAMPDEAVQAAVVLGGGMSATPDGTPELSRDGERIFSAAQLYHAGKVGAIICTGMSSDGVHNPSDDGRDALISAGVPSDVIFRIKGENTSQEMKSLRQFLDSPPAGFPPPGPILLVTSAFHMDRAMRLAASQDVEMLPFPCAFRGSVDRGFSPSRWIPGPDAMQNFGSALKEWLASLVGR</sequence>
<dbReference type="InterPro" id="IPR051599">
    <property type="entry name" value="Cell_Envelope_Assoc"/>
</dbReference>
<evidence type="ECO:0000256" key="1">
    <source>
        <dbReference type="SAM" id="Phobius"/>
    </source>
</evidence>
<dbReference type="PANTHER" id="PTHR30336">
    <property type="entry name" value="INNER MEMBRANE PROTEIN, PROBABLE PERMEASE"/>
    <property type="match status" value="1"/>
</dbReference>
<gene>
    <name evidence="3" type="ORF">K227x_64950</name>
</gene>
<dbReference type="AlphaFoldDB" id="A0A517NLR2"/>
<dbReference type="EMBL" id="CP036525">
    <property type="protein sequence ID" value="QDT08065.1"/>
    <property type="molecule type" value="Genomic_DNA"/>
</dbReference>
<dbReference type="GO" id="GO:0043164">
    <property type="term" value="P:Gram-negative-bacterium-type cell wall biogenesis"/>
    <property type="evidence" value="ECO:0007669"/>
    <property type="project" value="TreeGrafter"/>
</dbReference>
<dbReference type="Proteomes" id="UP000318538">
    <property type="component" value="Chromosome"/>
</dbReference>
<reference evidence="3 4" key="1">
    <citation type="submission" date="2019-02" db="EMBL/GenBank/DDBJ databases">
        <title>Deep-cultivation of Planctomycetes and their phenomic and genomic characterization uncovers novel biology.</title>
        <authorList>
            <person name="Wiegand S."/>
            <person name="Jogler M."/>
            <person name="Boedeker C."/>
            <person name="Pinto D."/>
            <person name="Vollmers J."/>
            <person name="Rivas-Marin E."/>
            <person name="Kohn T."/>
            <person name="Peeters S.H."/>
            <person name="Heuer A."/>
            <person name="Rast P."/>
            <person name="Oberbeckmann S."/>
            <person name="Bunk B."/>
            <person name="Jeske O."/>
            <person name="Meyerdierks A."/>
            <person name="Storesund J.E."/>
            <person name="Kallscheuer N."/>
            <person name="Luecker S."/>
            <person name="Lage O.M."/>
            <person name="Pohl T."/>
            <person name="Merkel B.J."/>
            <person name="Hornburger P."/>
            <person name="Mueller R.-W."/>
            <person name="Bruemmer F."/>
            <person name="Labrenz M."/>
            <person name="Spormann A.M."/>
            <person name="Op den Camp H."/>
            <person name="Overmann J."/>
            <person name="Amann R."/>
            <person name="Jetten M.S.M."/>
            <person name="Mascher T."/>
            <person name="Medema M.H."/>
            <person name="Devos D.P."/>
            <person name="Kaster A.-K."/>
            <person name="Ovreas L."/>
            <person name="Rohde M."/>
            <person name="Galperin M.Y."/>
            <person name="Jogler C."/>
        </authorList>
    </citation>
    <scope>NUCLEOTIDE SEQUENCE [LARGE SCALE GENOMIC DNA]</scope>
    <source>
        <strain evidence="3 4">K22_7</strain>
    </source>
</reference>
<keyword evidence="1" id="KW-0812">Transmembrane</keyword>
<feature type="transmembrane region" description="Helical" evidence="1">
    <location>
        <begin position="78"/>
        <end position="98"/>
    </location>
</feature>
<name>A0A517NLR2_9BACT</name>
<feature type="transmembrane region" description="Helical" evidence="1">
    <location>
        <begin position="53"/>
        <end position="72"/>
    </location>
</feature>
<dbReference type="CDD" id="cd06259">
    <property type="entry name" value="YdcF-like"/>
    <property type="match status" value="1"/>
</dbReference>
<dbReference type="PANTHER" id="PTHR30336:SF4">
    <property type="entry name" value="ENVELOPE BIOGENESIS FACTOR ELYC"/>
    <property type="match status" value="1"/>
</dbReference>
<protein>
    <recommendedName>
        <fullName evidence="2">DUF218 domain-containing protein</fullName>
    </recommendedName>
</protein>
<dbReference type="KEGG" id="rlc:K227x_64950"/>
<evidence type="ECO:0000313" key="3">
    <source>
        <dbReference type="EMBL" id="QDT08065.1"/>
    </source>
</evidence>
<accession>A0A517NLR2</accession>
<evidence type="ECO:0000313" key="4">
    <source>
        <dbReference type="Proteomes" id="UP000318538"/>
    </source>
</evidence>
<dbReference type="GO" id="GO:0000270">
    <property type="term" value="P:peptidoglycan metabolic process"/>
    <property type="evidence" value="ECO:0007669"/>
    <property type="project" value="TreeGrafter"/>
</dbReference>
<dbReference type="InterPro" id="IPR003848">
    <property type="entry name" value="DUF218"/>
</dbReference>
<keyword evidence="1" id="KW-1133">Transmembrane helix</keyword>
<dbReference type="Pfam" id="PF02698">
    <property type="entry name" value="DUF218"/>
    <property type="match status" value="1"/>
</dbReference>
<proteinExistence type="predicted"/>
<keyword evidence="4" id="KW-1185">Reference proteome</keyword>
<evidence type="ECO:0000259" key="2">
    <source>
        <dbReference type="Pfam" id="PF02698"/>
    </source>
</evidence>
<keyword evidence="1" id="KW-0472">Membrane</keyword>
<feature type="transmembrane region" description="Helical" evidence="1">
    <location>
        <begin position="20"/>
        <end position="41"/>
    </location>
</feature>
<feature type="domain" description="DUF218" evidence="2">
    <location>
        <begin position="119"/>
        <end position="285"/>
    </location>
</feature>
<dbReference type="GO" id="GO:0005886">
    <property type="term" value="C:plasma membrane"/>
    <property type="evidence" value="ECO:0007669"/>
    <property type="project" value="TreeGrafter"/>
</dbReference>
<organism evidence="3 4">
    <name type="scientific">Rubripirellula lacrimiformis</name>
    <dbReference type="NCBI Taxonomy" id="1930273"/>
    <lineage>
        <taxon>Bacteria</taxon>
        <taxon>Pseudomonadati</taxon>
        <taxon>Planctomycetota</taxon>
        <taxon>Planctomycetia</taxon>
        <taxon>Pirellulales</taxon>
        <taxon>Pirellulaceae</taxon>
        <taxon>Rubripirellula</taxon>
    </lineage>
</organism>